<gene>
    <name evidence="1" type="ORF">GII30_19535</name>
</gene>
<dbReference type="InterPro" id="IPR000835">
    <property type="entry name" value="HTH_MarR-typ"/>
</dbReference>
<dbReference type="PANTHER" id="PTHR33164:SF99">
    <property type="entry name" value="MARR FAMILY REGULATORY PROTEIN"/>
    <property type="match status" value="1"/>
</dbReference>
<dbReference type="SUPFAM" id="SSF46785">
    <property type="entry name" value="Winged helix' DNA-binding domain"/>
    <property type="match status" value="1"/>
</dbReference>
<protein>
    <submittedName>
        <fullName evidence="1">MarR family transcriptional regulator</fullName>
    </submittedName>
</protein>
<dbReference type="InterPro" id="IPR036390">
    <property type="entry name" value="WH_DNA-bd_sf"/>
</dbReference>
<evidence type="ECO:0000313" key="1">
    <source>
        <dbReference type="EMBL" id="QHN41062.1"/>
    </source>
</evidence>
<proteinExistence type="predicted"/>
<dbReference type="InterPro" id="IPR039422">
    <property type="entry name" value="MarR/SlyA-like"/>
</dbReference>
<dbReference type="AlphaFoldDB" id="A0A857MH98"/>
<name>A0A857MH98_9ACTN</name>
<accession>A0A857MH98</accession>
<dbReference type="EMBL" id="CP045810">
    <property type="protein sequence ID" value="QHN41062.1"/>
    <property type="molecule type" value="Genomic_DNA"/>
</dbReference>
<dbReference type="GO" id="GO:0006950">
    <property type="term" value="P:response to stress"/>
    <property type="evidence" value="ECO:0007669"/>
    <property type="project" value="TreeGrafter"/>
</dbReference>
<sequence length="162" mass="17711">MTADDTPWLSPDERGAWLAVAALMVRLPAALDIQLERDAGLSMFEYMVLSVLSEEPDRTMRMSDIATFASSSLSRLSHTAKRLEKAGYLTRQQVPGGGRRTDATLTDAGYEKVLAAAPAHVREVRRLLVDVLDPGEIDVLSRIGRKVVRAIDPDDDACGEVC</sequence>
<dbReference type="InterPro" id="IPR036388">
    <property type="entry name" value="WH-like_DNA-bd_sf"/>
</dbReference>
<reference evidence="1" key="1">
    <citation type="journal article" date="2021" name="Nat. Microbiol.">
        <title>Cocultivation of an ultrasmall environmental parasitic bacterium with lytic ability against bacteria associated with wastewater foams.</title>
        <authorList>
            <person name="Batinovic S."/>
            <person name="Rose J.J.A."/>
            <person name="Ratcliffe J."/>
            <person name="Seviour R.J."/>
            <person name="Petrovski S."/>
        </authorList>
    </citation>
    <scope>NUCLEOTIDE SEQUENCE</scope>
    <source>
        <strain evidence="1">CON44</strain>
    </source>
</reference>
<dbReference type="PROSITE" id="PS50995">
    <property type="entry name" value="HTH_MARR_2"/>
    <property type="match status" value="1"/>
</dbReference>
<organism evidence="1">
    <name type="scientific">Gordonia amarae</name>
    <dbReference type="NCBI Taxonomy" id="36821"/>
    <lineage>
        <taxon>Bacteria</taxon>
        <taxon>Bacillati</taxon>
        <taxon>Actinomycetota</taxon>
        <taxon>Actinomycetes</taxon>
        <taxon>Mycobacteriales</taxon>
        <taxon>Gordoniaceae</taxon>
        <taxon>Gordonia</taxon>
    </lineage>
</organism>
<dbReference type="GO" id="GO:0003700">
    <property type="term" value="F:DNA-binding transcription factor activity"/>
    <property type="evidence" value="ECO:0007669"/>
    <property type="project" value="InterPro"/>
</dbReference>
<dbReference type="Pfam" id="PF12802">
    <property type="entry name" value="MarR_2"/>
    <property type="match status" value="1"/>
</dbReference>
<dbReference type="SMART" id="SM00347">
    <property type="entry name" value="HTH_MARR"/>
    <property type="match status" value="1"/>
</dbReference>
<dbReference type="Gene3D" id="1.10.10.10">
    <property type="entry name" value="Winged helix-like DNA-binding domain superfamily/Winged helix DNA-binding domain"/>
    <property type="match status" value="1"/>
</dbReference>
<dbReference type="PANTHER" id="PTHR33164">
    <property type="entry name" value="TRANSCRIPTIONAL REGULATOR, MARR FAMILY"/>
    <property type="match status" value="1"/>
</dbReference>
<dbReference type="RefSeq" id="WP_005182748.1">
    <property type="nucleotide sequence ID" value="NZ_CP045804.1"/>
</dbReference>